<proteinExistence type="predicted"/>
<organism evidence="1 2">
    <name type="scientific">Merismopedia glauca CCAP 1448/3</name>
    <dbReference type="NCBI Taxonomy" id="1296344"/>
    <lineage>
        <taxon>Bacteria</taxon>
        <taxon>Bacillati</taxon>
        <taxon>Cyanobacteriota</taxon>
        <taxon>Cyanophyceae</taxon>
        <taxon>Synechococcales</taxon>
        <taxon>Merismopediaceae</taxon>
        <taxon>Merismopedia</taxon>
    </lineage>
</organism>
<dbReference type="AlphaFoldDB" id="A0A2T1C3Z1"/>
<dbReference type="InterPro" id="IPR048033">
    <property type="entry name" value="HetZ-rel_2"/>
</dbReference>
<protein>
    <recommendedName>
        <fullName evidence="3">HetZ-related protein 2</fullName>
    </recommendedName>
</protein>
<evidence type="ECO:0008006" key="3">
    <source>
        <dbReference type="Google" id="ProtNLM"/>
    </source>
</evidence>
<name>A0A2T1C3Z1_9CYAN</name>
<gene>
    <name evidence="1" type="ORF">C7B64_10895</name>
</gene>
<dbReference type="Proteomes" id="UP000238762">
    <property type="component" value="Unassembled WGS sequence"/>
</dbReference>
<comment type="caution">
    <text evidence="1">The sequence shown here is derived from an EMBL/GenBank/DDBJ whole genome shotgun (WGS) entry which is preliminary data.</text>
</comment>
<dbReference type="NCBIfam" id="NF037965">
    <property type="entry name" value="HetZ_rel_2"/>
    <property type="match status" value="1"/>
</dbReference>
<keyword evidence="2" id="KW-1185">Reference proteome</keyword>
<evidence type="ECO:0000313" key="2">
    <source>
        <dbReference type="Proteomes" id="UP000238762"/>
    </source>
</evidence>
<sequence>MHTLMQGWKERNLMGKLAEELAQEWELRLSSEGFTHNHVESIVNWLIGVDRELFETATPEHREIRRQAMDYRYRILRQRYLGLSPQQAYKNLMQRLGGLAILRNKIRTWVSMSRDRQRAVVDVLEEVIQELLNSDRYIQQQISWISKSTNDSRLRNSLLLATVEEYCLRPIRSQPLLVYRFVNYLRRSQRGGVTQVPEGDLVKLVSDTVTPDEGDAPLSLLDTQAVSQYQEQQEWEEQQSLRTSVKSEFANYLEEKVGIEAVRWLELHLQGKSQEAIAIALDMPIKQVYRLREKISYHAVNVFGIKVNPNAVQNWLQTSPTEHSLGLTPSQLEKFLATCTSEELSIIEAMKNSEPIEAIAKKLGKKTNQVTAMWTKIYLAAQQLRTQ</sequence>
<accession>A0A2T1C3Z1</accession>
<reference evidence="1 2" key="2">
    <citation type="submission" date="2018-03" db="EMBL/GenBank/DDBJ databases">
        <title>The ancient ancestry and fast evolution of plastids.</title>
        <authorList>
            <person name="Moore K.R."/>
            <person name="Magnabosco C."/>
            <person name="Momper L."/>
            <person name="Gold D.A."/>
            <person name="Bosak T."/>
            <person name="Fournier G.P."/>
        </authorList>
    </citation>
    <scope>NUCLEOTIDE SEQUENCE [LARGE SCALE GENOMIC DNA]</scope>
    <source>
        <strain evidence="1 2">CCAP 1448/3</strain>
    </source>
</reference>
<dbReference type="OrthoDB" id="417276at2"/>
<dbReference type="EMBL" id="PVWJ01000045">
    <property type="protein sequence ID" value="PSB02944.1"/>
    <property type="molecule type" value="Genomic_DNA"/>
</dbReference>
<dbReference type="RefSeq" id="WP_106288673.1">
    <property type="nucleotide sequence ID" value="NZ_PVWJ01000045.1"/>
</dbReference>
<evidence type="ECO:0000313" key="1">
    <source>
        <dbReference type="EMBL" id="PSB02944.1"/>
    </source>
</evidence>
<reference evidence="1 2" key="1">
    <citation type="submission" date="2018-02" db="EMBL/GenBank/DDBJ databases">
        <authorList>
            <person name="Cohen D.B."/>
            <person name="Kent A.D."/>
        </authorList>
    </citation>
    <scope>NUCLEOTIDE SEQUENCE [LARGE SCALE GENOMIC DNA]</scope>
    <source>
        <strain evidence="1 2">CCAP 1448/3</strain>
    </source>
</reference>